<keyword evidence="3" id="KW-1005">Bacterial flagellum biogenesis</keyword>
<feature type="compositionally biased region" description="Polar residues" evidence="4">
    <location>
        <begin position="133"/>
        <end position="156"/>
    </location>
</feature>
<evidence type="ECO:0000313" key="5">
    <source>
        <dbReference type="EMBL" id="SFI29942.1"/>
    </source>
</evidence>
<dbReference type="STRING" id="289370.SAMN05216602_0561"/>
<dbReference type="InterPro" id="IPR007809">
    <property type="entry name" value="FlgN-like"/>
</dbReference>
<gene>
    <name evidence="5" type="ORF">SAMN05216602_0561</name>
</gene>
<dbReference type="AlphaFoldDB" id="A0A1I3H304"/>
<comment type="similarity">
    <text evidence="2">Belongs to the FlgN family.</text>
</comment>
<dbReference type="Pfam" id="PF05130">
    <property type="entry name" value="FlgN"/>
    <property type="match status" value="1"/>
</dbReference>
<dbReference type="EMBL" id="FORC01000001">
    <property type="protein sequence ID" value="SFI29942.1"/>
    <property type="molecule type" value="Genomic_DNA"/>
</dbReference>
<evidence type="ECO:0000256" key="1">
    <source>
        <dbReference type="ARBA" id="ARBA00002397"/>
    </source>
</evidence>
<dbReference type="GO" id="GO:0044780">
    <property type="term" value="P:bacterial-type flagellum assembly"/>
    <property type="evidence" value="ECO:0007669"/>
    <property type="project" value="InterPro"/>
</dbReference>
<organism evidence="5 6">
    <name type="scientific">Phytopseudomonas argentinensis</name>
    <dbReference type="NCBI Taxonomy" id="289370"/>
    <lineage>
        <taxon>Bacteria</taxon>
        <taxon>Pseudomonadati</taxon>
        <taxon>Pseudomonadota</taxon>
        <taxon>Gammaproteobacteria</taxon>
        <taxon>Pseudomonadales</taxon>
        <taxon>Pseudomonadaceae</taxon>
        <taxon>Phytopseudomonas</taxon>
    </lineage>
</organism>
<accession>A0A1I3H304</accession>
<proteinExistence type="inferred from homology"/>
<keyword evidence="6" id="KW-1185">Reference proteome</keyword>
<keyword evidence="5" id="KW-0966">Cell projection</keyword>
<evidence type="ECO:0000256" key="2">
    <source>
        <dbReference type="ARBA" id="ARBA00007703"/>
    </source>
</evidence>
<sequence length="156" mass="17098">MMNATQLLDLFNEDIGHAAQLLELIEAEYHALGEHDLSPLQEILASKQPLLATLDQHGKSRTQILLSLQLSPDRAGLQQLAERSTQGDELLRASEQLSELLERCQEANLRNGRIIRSSQKSTAGMLGILRGNETPSLYDSSGSTAKIGNKRPLSQA</sequence>
<dbReference type="Gene3D" id="1.20.58.300">
    <property type="entry name" value="FlgN-like"/>
    <property type="match status" value="1"/>
</dbReference>
<comment type="function">
    <text evidence="1">Required for the efficient initiation of filament assembly.</text>
</comment>
<name>A0A1I3H304_9GAMM</name>
<evidence type="ECO:0000256" key="4">
    <source>
        <dbReference type="SAM" id="MobiDB-lite"/>
    </source>
</evidence>
<dbReference type="SUPFAM" id="SSF140566">
    <property type="entry name" value="FlgN-like"/>
    <property type="match status" value="1"/>
</dbReference>
<keyword evidence="5" id="KW-0969">Cilium</keyword>
<dbReference type="Proteomes" id="UP000183018">
    <property type="component" value="Unassembled WGS sequence"/>
</dbReference>
<reference evidence="6" key="1">
    <citation type="submission" date="2016-10" db="EMBL/GenBank/DDBJ databases">
        <authorList>
            <person name="Varghese N."/>
            <person name="Submissions S."/>
        </authorList>
    </citation>
    <scope>NUCLEOTIDE SEQUENCE [LARGE SCALE GENOMIC DNA]</scope>
    <source>
        <strain evidence="6">LMG 22563</strain>
    </source>
</reference>
<evidence type="ECO:0000313" key="6">
    <source>
        <dbReference type="Proteomes" id="UP000183018"/>
    </source>
</evidence>
<keyword evidence="5" id="KW-0282">Flagellum</keyword>
<evidence type="ECO:0000256" key="3">
    <source>
        <dbReference type="ARBA" id="ARBA00022795"/>
    </source>
</evidence>
<dbReference type="InterPro" id="IPR036679">
    <property type="entry name" value="FlgN-like_sf"/>
</dbReference>
<protein>
    <submittedName>
        <fullName evidence="5">Flagella synthesis protein FlgN</fullName>
    </submittedName>
</protein>
<feature type="region of interest" description="Disordered" evidence="4">
    <location>
        <begin position="132"/>
        <end position="156"/>
    </location>
</feature>